<name>X1SDE5_9ZZZZ</name>
<dbReference type="InterPro" id="IPR018246">
    <property type="entry name" value="AP_endonuc_F2_Zn_BS"/>
</dbReference>
<dbReference type="InterPro" id="IPR001719">
    <property type="entry name" value="AP_endonuc_2"/>
</dbReference>
<evidence type="ECO:0000256" key="1">
    <source>
        <dbReference type="ARBA" id="ARBA00001947"/>
    </source>
</evidence>
<evidence type="ECO:0000256" key="7">
    <source>
        <dbReference type="ARBA" id="ARBA00023204"/>
    </source>
</evidence>
<proteinExistence type="inferred from homology"/>
<dbReference type="GO" id="GO:0003677">
    <property type="term" value="F:DNA binding"/>
    <property type="evidence" value="ECO:0007669"/>
    <property type="project" value="InterPro"/>
</dbReference>
<keyword evidence="3" id="KW-0479">Metal-binding</keyword>
<sequence length="119" mass="13398">ISGQVEDKNRIGVCLDTAHAFEAGYDLSRAKGLEETIEDFDRSIGLEKLYLIHLNDSKTSLGSHVDRHWHIGEGHIGLDGFRRIVNHRQLSHLPAIMETPRQDDGDDLRNMSVVKGLIE</sequence>
<dbReference type="SUPFAM" id="SSF51658">
    <property type="entry name" value="Xylose isomerase-like"/>
    <property type="match status" value="1"/>
</dbReference>
<dbReference type="GO" id="GO:0003906">
    <property type="term" value="F:DNA-(apurinic or apyrimidinic site) endonuclease activity"/>
    <property type="evidence" value="ECO:0007669"/>
    <property type="project" value="TreeGrafter"/>
</dbReference>
<dbReference type="PANTHER" id="PTHR21445">
    <property type="entry name" value="ENDONUCLEASE IV ENDODEOXYRIBONUCLEASE IV"/>
    <property type="match status" value="1"/>
</dbReference>
<feature type="non-terminal residue" evidence="9">
    <location>
        <position position="1"/>
    </location>
</feature>
<reference evidence="9" key="1">
    <citation type="journal article" date="2014" name="Front. Microbiol.">
        <title>High frequency of phylogenetically diverse reductive dehalogenase-homologous genes in deep subseafloor sedimentary metagenomes.</title>
        <authorList>
            <person name="Kawai M."/>
            <person name="Futagami T."/>
            <person name="Toyoda A."/>
            <person name="Takaki Y."/>
            <person name="Nishi S."/>
            <person name="Hori S."/>
            <person name="Arai W."/>
            <person name="Tsubouchi T."/>
            <person name="Morono Y."/>
            <person name="Uchiyama I."/>
            <person name="Ito T."/>
            <person name="Fujiyama A."/>
            <person name="Inagaki F."/>
            <person name="Takami H."/>
        </authorList>
    </citation>
    <scope>NUCLEOTIDE SEQUENCE</scope>
    <source>
        <strain evidence="9">Expedition CK06-06</strain>
    </source>
</reference>
<comment type="caution">
    <text evidence="9">The sequence shown here is derived from an EMBL/GenBank/DDBJ whole genome shotgun (WGS) entry which is preliminary data.</text>
</comment>
<evidence type="ECO:0000256" key="4">
    <source>
        <dbReference type="ARBA" id="ARBA00022763"/>
    </source>
</evidence>
<dbReference type="PROSITE" id="PS00731">
    <property type="entry name" value="AP_NUCLEASE_F2_3"/>
    <property type="match status" value="1"/>
</dbReference>
<evidence type="ECO:0000256" key="5">
    <source>
        <dbReference type="ARBA" id="ARBA00022801"/>
    </source>
</evidence>
<evidence type="ECO:0000256" key="6">
    <source>
        <dbReference type="ARBA" id="ARBA00022833"/>
    </source>
</evidence>
<dbReference type="InterPro" id="IPR036237">
    <property type="entry name" value="Xyl_isomerase-like_sf"/>
</dbReference>
<dbReference type="Gene3D" id="3.20.20.150">
    <property type="entry name" value="Divalent-metal-dependent TIM barrel enzymes"/>
    <property type="match status" value="1"/>
</dbReference>
<dbReference type="Pfam" id="PF01261">
    <property type="entry name" value="AP_endonuc_2"/>
    <property type="match status" value="1"/>
</dbReference>
<dbReference type="InterPro" id="IPR013022">
    <property type="entry name" value="Xyl_isomerase-like_TIM-brl"/>
</dbReference>
<evidence type="ECO:0000256" key="2">
    <source>
        <dbReference type="ARBA" id="ARBA00005340"/>
    </source>
</evidence>
<dbReference type="GO" id="GO:0006284">
    <property type="term" value="P:base-excision repair"/>
    <property type="evidence" value="ECO:0007669"/>
    <property type="project" value="TreeGrafter"/>
</dbReference>
<dbReference type="EMBL" id="BARW01017755">
    <property type="protein sequence ID" value="GAI91017.1"/>
    <property type="molecule type" value="Genomic_DNA"/>
</dbReference>
<comment type="similarity">
    <text evidence="2">Belongs to the AP endonuclease 2 family.</text>
</comment>
<organism evidence="9">
    <name type="scientific">marine sediment metagenome</name>
    <dbReference type="NCBI Taxonomy" id="412755"/>
    <lineage>
        <taxon>unclassified sequences</taxon>
        <taxon>metagenomes</taxon>
        <taxon>ecological metagenomes</taxon>
    </lineage>
</organism>
<keyword evidence="6" id="KW-0862">Zinc</keyword>
<evidence type="ECO:0000256" key="3">
    <source>
        <dbReference type="ARBA" id="ARBA00022723"/>
    </source>
</evidence>
<dbReference type="GO" id="GO:0008270">
    <property type="term" value="F:zinc ion binding"/>
    <property type="evidence" value="ECO:0007669"/>
    <property type="project" value="InterPro"/>
</dbReference>
<keyword evidence="7" id="KW-0234">DNA repair</keyword>
<comment type="cofactor">
    <cofactor evidence="1">
        <name>Zn(2+)</name>
        <dbReference type="ChEBI" id="CHEBI:29105"/>
    </cofactor>
</comment>
<dbReference type="GO" id="GO:0008081">
    <property type="term" value="F:phosphoric diester hydrolase activity"/>
    <property type="evidence" value="ECO:0007669"/>
    <property type="project" value="TreeGrafter"/>
</dbReference>
<dbReference type="PROSITE" id="PS51432">
    <property type="entry name" value="AP_NUCLEASE_F2_4"/>
    <property type="match status" value="1"/>
</dbReference>
<feature type="domain" description="Xylose isomerase-like TIM barrel" evidence="8">
    <location>
        <begin position="4"/>
        <end position="103"/>
    </location>
</feature>
<dbReference type="PANTHER" id="PTHR21445:SF0">
    <property type="entry name" value="APURINIC-APYRIMIDINIC ENDONUCLEASE"/>
    <property type="match status" value="1"/>
</dbReference>
<gene>
    <name evidence="9" type="ORF">S12H4_30588</name>
</gene>
<dbReference type="AlphaFoldDB" id="X1SDE5"/>
<keyword evidence="4" id="KW-0227">DNA damage</keyword>
<evidence type="ECO:0000313" key="9">
    <source>
        <dbReference type="EMBL" id="GAI91017.1"/>
    </source>
</evidence>
<accession>X1SDE5</accession>
<keyword evidence="5" id="KW-0378">Hydrolase</keyword>
<protein>
    <recommendedName>
        <fullName evidence="8">Xylose isomerase-like TIM barrel domain-containing protein</fullName>
    </recommendedName>
</protein>
<evidence type="ECO:0000259" key="8">
    <source>
        <dbReference type="Pfam" id="PF01261"/>
    </source>
</evidence>
<dbReference type="NCBIfam" id="TIGR00587">
    <property type="entry name" value="nfo"/>
    <property type="match status" value="1"/>
</dbReference>